<dbReference type="Pfam" id="PF14559">
    <property type="entry name" value="TPR_19"/>
    <property type="match status" value="1"/>
</dbReference>
<dbReference type="InterPro" id="IPR051012">
    <property type="entry name" value="CellSynth/LPSAsmb/PSIAsmb"/>
</dbReference>
<organism evidence="5 6">
    <name type="scientific">Thermostichus vulcanus str. 'Rupite'</name>
    <dbReference type="NCBI Taxonomy" id="2813851"/>
    <lineage>
        <taxon>Bacteria</taxon>
        <taxon>Bacillati</taxon>
        <taxon>Cyanobacteriota</taxon>
        <taxon>Cyanophyceae</taxon>
        <taxon>Thermostichales</taxon>
        <taxon>Thermostichaceae</taxon>
        <taxon>Thermostichus</taxon>
    </lineage>
</organism>
<evidence type="ECO:0000256" key="4">
    <source>
        <dbReference type="SAM" id="MobiDB-lite"/>
    </source>
</evidence>
<feature type="compositionally biased region" description="Acidic residues" evidence="4">
    <location>
        <begin position="271"/>
        <end position="281"/>
    </location>
</feature>
<sequence>MPQSKPNESPIRKLFKTLVLVIGPLILLSFSFGPLLQAFGPSSSADTSLVTEQLQTEADGYRAVLEREPDNRIALEGLINTQLQLNEPEGAIEPLKKLVELEPEDRGLRGFLAQIQRETGDLEGAVEQLQILYDGDPRDSQVLQELASTQVILGRNSEAIALLENHLKEVPEDHDARLQLAFVYARDNQTDKATALYDEMIAADPSDFTPVLGKAMALSSAEDETLRAQAPELFDQAARLAPPQLREQIEREAALYAQLNQPQPVENPVLESEDPESTPTP</sequence>
<reference evidence="5" key="1">
    <citation type="submission" date="2021-02" db="EMBL/GenBank/DDBJ databases">
        <title>The CRISPR/cas machinery reduction and long-range gene transfer in the hot spring cyanobacterium Synechococcus.</title>
        <authorList>
            <person name="Dvorak P."/>
            <person name="Jahodarova E."/>
            <person name="Hasler P."/>
            <person name="Poulickova A."/>
        </authorList>
    </citation>
    <scope>NUCLEOTIDE SEQUENCE</scope>
    <source>
        <strain evidence="5">Rupite</strain>
    </source>
</reference>
<dbReference type="PANTHER" id="PTHR45586">
    <property type="entry name" value="TPR REPEAT-CONTAINING PROTEIN PA4667"/>
    <property type="match status" value="1"/>
</dbReference>
<evidence type="ECO:0000313" key="5">
    <source>
        <dbReference type="EMBL" id="MCJ2543838.1"/>
    </source>
</evidence>
<dbReference type="InterPro" id="IPR011990">
    <property type="entry name" value="TPR-like_helical_dom_sf"/>
</dbReference>
<evidence type="ECO:0000256" key="1">
    <source>
        <dbReference type="ARBA" id="ARBA00022737"/>
    </source>
</evidence>
<keyword evidence="6" id="KW-1185">Reference proteome</keyword>
<gene>
    <name evidence="5" type="ORF">JX360_13165</name>
</gene>
<comment type="caution">
    <text evidence="5">The sequence shown here is derived from an EMBL/GenBank/DDBJ whole genome shotgun (WGS) entry which is preliminary data.</text>
</comment>
<dbReference type="RefSeq" id="WP_244351793.1">
    <property type="nucleotide sequence ID" value="NZ_JAFIRA010000038.1"/>
</dbReference>
<evidence type="ECO:0000256" key="2">
    <source>
        <dbReference type="ARBA" id="ARBA00022803"/>
    </source>
</evidence>
<dbReference type="Proteomes" id="UP000830835">
    <property type="component" value="Unassembled WGS sequence"/>
</dbReference>
<dbReference type="InterPro" id="IPR019734">
    <property type="entry name" value="TPR_rpt"/>
</dbReference>
<feature type="region of interest" description="Disordered" evidence="4">
    <location>
        <begin position="258"/>
        <end position="281"/>
    </location>
</feature>
<dbReference type="PANTHER" id="PTHR45586:SF1">
    <property type="entry name" value="LIPOPOLYSACCHARIDE ASSEMBLY PROTEIN B"/>
    <property type="match status" value="1"/>
</dbReference>
<protein>
    <submittedName>
        <fullName evidence="5">Tetratricopeptide repeat protein</fullName>
    </submittedName>
</protein>
<evidence type="ECO:0000313" key="6">
    <source>
        <dbReference type="Proteomes" id="UP000830835"/>
    </source>
</evidence>
<evidence type="ECO:0000256" key="3">
    <source>
        <dbReference type="PROSITE-ProRule" id="PRU00339"/>
    </source>
</evidence>
<keyword evidence="2 3" id="KW-0802">TPR repeat</keyword>
<proteinExistence type="predicted"/>
<dbReference type="SUPFAM" id="SSF48452">
    <property type="entry name" value="TPR-like"/>
    <property type="match status" value="1"/>
</dbReference>
<dbReference type="PROSITE" id="PS50005">
    <property type="entry name" value="TPR"/>
    <property type="match status" value="1"/>
</dbReference>
<name>A0ABT0CDJ5_THEVL</name>
<feature type="repeat" description="TPR" evidence="3">
    <location>
        <begin position="174"/>
        <end position="207"/>
    </location>
</feature>
<keyword evidence="1" id="KW-0677">Repeat</keyword>
<dbReference type="Gene3D" id="1.25.40.10">
    <property type="entry name" value="Tetratricopeptide repeat domain"/>
    <property type="match status" value="2"/>
</dbReference>
<dbReference type="Pfam" id="PF13432">
    <property type="entry name" value="TPR_16"/>
    <property type="match status" value="1"/>
</dbReference>
<dbReference type="EMBL" id="JAFIRA010000038">
    <property type="protein sequence ID" value="MCJ2543838.1"/>
    <property type="molecule type" value="Genomic_DNA"/>
</dbReference>
<accession>A0ABT0CDJ5</accession>
<dbReference type="SMART" id="SM00028">
    <property type="entry name" value="TPR"/>
    <property type="match status" value="3"/>
</dbReference>